<dbReference type="InterPro" id="IPR004485">
    <property type="entry name" value="Cobalamin_biosynth_CobD/CbiB"/>
</dbReference>
<evidence type="ECO:0000256" key="8">
    <source>
        <dbReference type="ARBA" id="ARBA00023136"/>
    </source>
</evidence>
<evidence type="ECO:0000256" key="9">
    <source>
        <dbReference type="HAMAP-Rule" id="MF_00024"/>
    </source>
</evidence>
<protein>
    <recommendedName>
        <fullName evidence="9">Cobalamin biosynthesis protein CobD</fullName>
    </recommendedName>
</protein>
<dbReference type="GO" id="GO:0005886">
    <property type="term" value="C:plasma membrane"/>
    <property type="evidence" value="ECO:0007669"/>
    <property type="project" value="UniProtKB-SubCell"/>
</dbReference>
<dbReference type="GO" id="GO:0015420">
    <property type="term" value="F:ABC-type vitamin B12 transporter activity"/>
    <property type="evidence" value="ECO:0007669"/>
    <property type="project" value="UniProtKB-UniRule"/>
</dbReference>
<comment type="subcellular location">
    <subcellularLocation>
        <location evidence="1 9">Cell membrane</location>
        <topology evidence="1 9">Multi-pass membrane protein</topology>
    </subcellularLocation>
</comment>
<keyword evidence="5 9" id="KW-0169">Cobalamin biosynthesis</keyword>
<dbReference type="Proteomes" id="UP000612362">
    <property type="component" value="Unassembled WGS sequence"/>
</dbReference>
<keyword evidence="6 9" id="KW-0812">Transmembrane</keyword>
<sequence length="203" mass="22270">MRRALEREDLEAAREALGSLVSRDRSQLSRELIVAAAIESLAENLSDSVVAPLCYYALFGLPGAALYRLANTFDSMIGYHGSYEHLGKAAARLDDTLNLLPSRLTALLIIACARLYDGDQRQAWAIWRSDASKTESPNAGQPMAAAAGALGLRLEKVGHYVLGVERRSLTPSAIKRAEQMVWWVGGCAFLCALVVRVLRRRVR</sequence>
<evidence type="ECO:0000313" key="10">
    <source>
        <dbReference type="EMBL" id="GHO46399.1"/>
    </source>
</evidence>
<comment type="caution">
    <text evidence="10">The sequence shown here is derived from an EMBL/GenBank/DDBJ whole genome shotgun (WGS) entry which is preliminary data.</text>
</comment>
<dbReference type="GO" id="GO:0048472">
    <property type="term" value="F:threonine-phosphate decarboxylase activity"/>
    <property type="evidence" value="ECO:0007669"/>
    <property type="project" value="InterPro"/>
</dbReference>
<dbReference type="PANTHER" id="PTHR34308:SF1">
    <property type="entry name" value="COBALAMIN BIOSYNTHESIS PROTEIN CBIB"/>
    <property type="match status" value="1"/>
</dbReference>
<name>A0A8J3I6P1_9CHLR</name>
<dbReference type="EMBL" id="BNJF01000002">
    <property type="protein sequence ID" value="GHO46399.1"/>
    <property type="molecule type" value="Genomic_DNA"/>
</dbReference>
<evidence type="ECO:0000256" key="6">
    <source>
        <dbReference type="ARBA" id="ARBA00022692"/>
    </source>
</evidence>
<evidence type="ECO:0000256" key="4">
    <source>
        <dbReference type="ARBA" id="ARBA00022475"/>
    </source>
</evidence>
<dbReference type="Pfam" id="PF03186">
    <property type="entry name" value="CobD_Cbib"/>
    <property type="match status" value="1"/>
</dbReference>
<dbReference type="GO" id="GO:0009236">
    <property type="term" value="P:cobalamin biosynthetic process"/>
    <property type="evidence" value="ECO:0007669"/>
    <property type="project" value="UniProtKB-UniRule"/>
</dbReference>
<evidence type="ECO:0000313" key="11">
    <source>
        <dbReference type="Proteomes" id="UP000612362"/>
    </source>
</evidence>
<evidence type="ECO:0000256" key="2">
    <source>
        <dbReference type="ARBA" id="ARBA00004953"/>
    </source>
</evidence>
<evidence type="ECO:0000256" key="3">
    <source>
        <dbReference type="ARBA" id="ARBA00006263"/>
    </source>
</evidence>
<evidence type="ECO:0000256" key="7">
    <source>
        <dbReference type="ARBA" id="ARBA00022989"/>
    </source>
</evidence>
<comment type="function">
    <text evidence="9">Converts cobyric acid to cobinamide by the addition of aminopropanol on the F carboxylic group.</text>
</comment>
<proteinExistence type="inferred from homology"/>
<dbReference type="AlphaFoldDB" id="A0A8J3I6P1"/>
<keyword evidence="11" id="KW-1185">Reference proteome</keyword>
<gene>
    <name evidence="9" type="primary">cobD</name>
    <name evidence="10" type="ORF">KSX_45620</name>
</gene>
<evidence type="ECO:0000256" key="1">
    <source>
        <dbReference type="ARBA" id="ARBA00004651"/>
    </source>
</evidence>
<dbReference type="NCBIfam" id="TIGR00380">
    <property type="entry name" value="cobal_cbiB"/>
    <property type="match status" value="1"/>
</dbReference>
<comment type="pathway">
    <text evidence="2 9">Cofactor biosynthesis; adenosylcobalamin biosynthesis.</text>
</comment>
<organism evidence="10 11">
    <name type="scientific">Ktedonospora formicarum</name>
    <dbReference type="NCBI Taxonomy" id="2778364"/>
    <lineage>
        <taxon>Bacteria</taxon>
        <taxon>Bacillati</taxon>
        <taxon>Chloroflexota</taxon>
        <taxon>Ktedonobacteria</taxon>
        <taxon>Ktedonobacterales</taxon>
        <taxon>Ktedonobacteraceae</taxon>
        <taxon>Ktedonospora</taxon>
    </lineage>
</organism>
<keyword evidence="4 9" id="KW-1003">Cell membrane</keyword>
<dbReference type="UniPathway" id="UPA00148"/>
<accession>A0A8J3I6P1</accession>
<comment type="caution">
    <text evidence="9">Lacks conserved residue(s) required for the propagation of feature annotation.</text>
</comment>
<dbReference type="PANTHER" id="PTHR34308">
    <property type="entry name" value="COBALAMIN BIOSYNTHESIS PROTEIN CBIB"/>
    <property type="match status" value="1"/>
</dbReference>
<keyword evidence="8 9" id="KW-0472">Membrane</keyword>
<reference evidence="10" key="1">
    <citation type="submission" date="2020-10" db="EMBL/GenBank/DDBJ databases">
        <title>Taxonomic study of unclassified bacteria belonging to the class Ktedonobacteria.</title>
        <authorList>
            <person name="Yabe S."/>
            <person name="Wang C.M."/>
            <person name="Zheng Y."/>
            <person name="Sakai Y."/>
            <person name="Cavaletti L."/>
            <person name="Monciardini P."/>
            <person name="Donadio S."/>
        </authorList>
    </citation>
    <scope>NUCLEOTIDE SEQUENCE</scope>
    <source>
        <strain evidence="10">SOSP1-1</strain>
    </source>
</reference>
<keyword evidence="7 9" id="KW-1133">Transmembrane helix</keyword>
<feature type="transmembrane region" description="Helical" evidence="9">
    <location>
        <begin position="180"/>
        <end position="198"/>
    </location>
</feature>
<evidence type="ECO:0000256" key="5">
    <source>
        <dbReference type="ARBA" id="ARBA00022573"/>
    </source>
</evidence>
<comment type="similarity">
    <text evidence="3 9">Belongs to the CobD/CbiB family.</text>
</comment>
<dbReference type="HAMAP" id="MF_00024">
    <property type="entry name" value="CobD_CbiB"/>
    <property type="match status" value="1"/>
</dbReference>